<keyword evidence="1" id="KW-0805">Transcription regulation</keyword>
<dbReference type="InterPro" id="IPR018060">
    <property type="entry name" value="HTH_AraC"/>
</dbReference>
<keyword evidence="6" id="KW-1185">Reference proteome</keyword>
<dbReference type="SUPFAM" id="SSF46689">
    <property type="entry name" value="Homeodomain-like"/>
    <property type="match status" value="1"/>
</dbReference>
<dbReference type="RefSeq" id="WP_184474949.1">
    <property type="nucleotide sequence ID" value="NZ_JACHOV010000004.1"/>
</dbReference>
<dbReference type="GO" id="GO:0005829">
    <property type="term" value="C:cytosol"/>
    <property type="evidence" value="ECO:0007669"/>
    <property type="project" value="TreeGrafter"/>
</dbReference>
<dbReference type="SMART" id="SM00342">
    <property type="entry name" value="HTH_ARAC"/>
    <property type="match status" value="1"/>
</dbReference>
<dbReference type="InterPro" id="IPR009057">
    <property type="entry name" value="Homeodomain-like_sf"/>
</dbReference>
<name>A0A840HU70_9SPHN</name>
<evidence type="ECO:0000313" key="5">
    <source>
        <dbReference type="EMBL" id="MBB4641147.1"/>
    </source>
</evidence>
<accession>A0A840HU70</accession>
<evidence type="ECO:0000256" key="3">
    <source>
        <dbReference type="ARBA" id="ARBA00023163"/>
    </source>
</evidence>
<dbReference type="PANTHER" id="PTHR47894">
    <property type="entry name" value="HTH-TYPE TRANSCRIPTIONAL REGULATOR GADX"/>
    <property type="match status" value="1"/>
</dbReference>
<protein>
    <submittedName>
        <fullName evidence="5">AraC-like DNA-binding protein</fullName>
    </submittedName>
</protein>
<evidence type="ECO:0000259" key="4">
    <source>
        <dbReference type="PROSITE" id="PS01124"/>
    </source>
</evidence>
<dbReference type="Proteomes" id="UP000575068">
    <property type="component" value="Unassembled WGS sequence"/>
</dbReference>
<dbReference type="InterPro" id="IPR032687">
    <property type="entry name" value="AraC-type_N"/>
</dbReference>
<dbReference type="PANTHER" id="PTHR47894:SF1">
    <property type="entry name" value="HTH-TYPE TRANSCRIPTIONAL REGULATOR VQSM"/>
    <property type="match status" value="1"/>
</dbReference>
<dbReference type="Pfam" id="PF12625">
    <property type="entry name" value="Arabinose_bd"/>
    <property type="match status" value="1"/>
</dbReference>
<proteinExistence type="predicted"/>
<dbReference type="GO" id="GO:0003700">
    <property type="term" value="F:DNA-binding transcription factor activity"/>
    <property type="evidence" value="ECO:0007669"/>
    <property type="project" value="InterPro"/>
</dbReference>
<evidence type="ECO:0000256" key="2">
    <source>
        <dbReference type="ARBA" id="ARBA00023125"/>
    </source>
</evidence>
<dbReference type="GO" id="GO:0000976">
    <property type="term" value="F:transcription cis-regulatory region binding"/>
    <property type="evidence" value="ECO:0007669"/>
    <property type="project" value="TreeGrafter"/>
</dbReference>
<dbReference type="Gene3D" id="1.10.10.60">
    <property type="entry name" value="Homeodomain-like"/>
    <property type="match status" value="1"/>
</dbReference>
<dbReference type="Pfam" id="PF12833">
    <property type="entry name" value="HTH_18"/>
    <property type="match status" value="1"/>
</dbReference>
<reference evidence="5 6" key="1">
    <citation type="submission" date="2020-08" db="EMBL/GenBank/DDBJ databases">
        <title>Genomic Encyclopedia of Type Strains, Phase IV (KMG-IV): sequencing the most valuable type-strain genomes for metagenomic binning, comparative biology and taxonomic classification.</title>
        <authorList>
            <person name="Goeker M."/>
        </authorList>
    </citation>
    <scope>NUCLEOTIDE SEQUENCE [LARGE SCALE GENOMIC DNA]</scope>
    <source>
        <strain evidence="5 6">DSM 7465</strain>
    </source>
</reference>
<dbReference type="EMBL" id="JACHOV010000004">
    <property type="protein sequence ID" value="MBB4641147.1"/>
    <property type="molecule type" value="Genomic_DNA"/>
</dbReference>
<dbReference type="AlphaFoldDB" id="A0A840HU70"/>
<keyword evidence="2 5" id="KW-0238">DNA-binding</keyword>
<evidence type="ECO:0000313" key="6">
    <source>
        <dbReference type="Proteomes" id="UP000575068"/>
    </source>
</evidence>
<feature type="domain" description="HTH araC/xylS-type" evidence="4">
    <location>
        <begin position="225"/>
        <end position="323"/>
    </location>
</feature>
<dbReference type="PROSITE" id="PS01124">
    <property type="entry name" value="HTH_ARAC_FAMILY_2"/>
    <property type="match status" value="1"/>
</dbReference>
<evidence type="ECO:0000256" key="1">
    <source>
        <dbReference type="ARBA" id="ARBA00023015"/>
    </source>
</evidence>
<gene>
    <name evidence="5" type="ORF">HNQ99_001451</name>
</gene>
<organism evidence="5 6">
    <name type="scientific">Rhizorhapis suberifaciens</name>
    <name type="common">corky root of lettuce</name>
    <dbReference type="NCBI Taxonomy" id="13656"/>
    <lineage>
        <taxon>Bacteria</taxon>
        <taxon>Pseudomonadati</taxon>
        <taxon>Pseudomonadota</taxon>
        <taxon>Alphaproteobacteria</taxon>
        <taxon>Sphingomonadales</taxon>
        <taxon>Sphingomonadaceae</taxon>
        <taxon>Rhizorhapis</taxon>
    </lineage>
</organism>
<keyword evidence="3" id="KW-0804">Transcription</keyword>
<comment type="caution">
    <text evidence="5">The sequence shown here is derived from an EMBL/GenBank/DDBJ whole genome shotgun (WGS) entry which is preliminary data.</text>
</comment>
<sequence length="324" mass="36246">MLVAPTKLRGDLLSLAELGLDPRAFLKDSGVSFEAILAQQPVSHTKMAELYTIVAENAPEDFAILCGRSIKLQYLGLLGYRLSNCGTVGELLADWVEYCGHIGYPLSGAFEVLGDEWRMTFHARYPLPLNAENFCVSSTLAGFTQSVFNLSGHRIRLRRIGFQGPEPRRQEAYAQLEADELMFDCPVPFVEGTRADLDRQIAAADVNLLRICDELCRQSWSSFEGSLTDRLGALFRAEGPLDLSRASNLLGMSVRSLQRHLAAEGNGYHEVLDDYRHVRALYLLRQGKASKVIAHELGFEDCGSFRRSFRRWTGASVSEWLNEH</sequence>